<sequence>MSEQLAVAAAQPPTRPEDPESNARAHAAAIARARARLVVFPELSLTGYDLEAAPVQPGDTSLRPVIEAGGRSGATALVGAPVTEGGRASIAMLRVEAHGAQVAYRKRWLGEEEAVRFDGGAKRNRAAGAHAIPTAVDQLRVWRHGDQRAHTSPCWCCSCWGVSSAANASLPSATSRTSCARLADFGPPRRHHHPEFPFWHLRNDGIWEVADAEPLRSSRPARPPALTPAPHAGRVPRGDPRAAHRGLLARPRGRRTTAGRAPPPPHFMRTSCPA</sequence>
<evidence type="ECO:0000259" key="3">
    <source>
        <dbReference type="Pfam" id="PF26340"/>
    </source>
</evidence>
<evidence type="ECO:0000313" key="4">
    <source>
        <dbReference type="EMBL" id="QBI19161.1"/>
    </source>
</evidence>
<dbReference type="SUPFAM" id="SSF56317">
    <property type="entry name" value="Carbon-nitrogen hydrolase"/>
    <property type="match status" value="1"/>
</dbReference>
<reference evidence="4 5" key="1">
    <citation type="submission" date="2019-01" db="EMBL/GenBank/DDBJ databases">
        <title>Egibacter rhizosphaerae EGI 80759T.</title>
        <authorList>
            <person name="Chen D.-D."/>
            <person name="Tian Y."/>
            <person name="Jiao J.-Y."/>
            <person name="Zhang X.-T."/>
            <person name="Zhang Y.-G."/>
            <person name="Zhang Y."/>
            <person name="Xiao M."/>
            <person name="Shu W.-S."/>
            <person name="Li W.-J."/>
        </authorList>
    </citation>
    <scope>NUCLEOTIDE SEQUENCE [LARGE SCALE GENOMIC DNA]</scope>
    <source>
        <strain evidence="4 5">EGI 80759</strain>
    </source>
</reference>
<dbReference type="Pfam" id="PF00795">
    <property type="entry name" value="CN_hydrolase"/>
    <property type="match status" value="1"/>
</dbReference>
<evidence type="ECO:0000313" key="5">
    <source>
        <dbReference type="Proteomes" id="UP000291469"/>
    </source>
</evidence>
<organism evidence="4 5">
    <name type="scientific">Egibacter rhizosphaerae</name>
    <dbReference type="NCBI Taxonomy" id="1670831"/>
    <lineage>
        <taxon>Bacteria</taxon>
        <taxon>Bacillati</taxon>
        <taxon>Actinomycetota</taxon>
        <taxon>Nitriliruptoria</taxon>
        <taxon>Egibacterales</taxon>
        <taxon>Egibacteraceae</taxon>
        <taxon>Egibacter</taxon>
    </lineage>
</organism>
<gene>
    <name evidence="4" type="ORF">ER308_06140</name>
</gene>
<dbReference type="InterPro" id="IPR003010">
    <property type="entry name" value="C-N_Hydrolase"/>
</dbReference>
<feature type="region of interest" description="Disordered" evidence="1">
    <location>
        <begin position="1"/>
        <end position="27"/>
    </location>
</feature>
<proteinExistence type="predicted"/>
<keyword evidence="5" id="KW-1185">Reference proteome</keyword>
<dbReference type="AlphaFoldDB" id="A0A411YD50"/>
<dbReference type="Pfam" id="PF26340">
    <property type="entry name" value="DNA-SBD_ScoMcrA"/>
    <property type="match status" value="1"/>
</dbReference>
<dbReference type="InterPro" id="IPR036526">
    <property type="entry name" value="C-N_Hydrolase_sf"/>
</dbReference>
<dbReference type="Proteomes" id="UP000291469">
    <property type="component" value="Chromosome"/>
</dbReference>
<dbReference type="OrthoDB" id="4532287at2"/>
<name>A0A411YD50_9ACTN</name>
<evidence type="ECO:0000256" key="1">
    <source>
        <dbReference type="SAM" id="MobiDB-lite"/>
    </source>
</evidence>
<dbReference type="EMBL" id="CP036402">
    <property type="protein sequence ID" value="QBI19161.1"/>
    <property type="molecule type" value="Genomic_DNA"/>
</dbReference>
<dbReference type="InterPro" id="IPR058813">
    <property type="entry name" value="DNA-SBD_ScoMcrA"/>
</dbReference>
<dbReference type="KEGG" id="erz:ER308_06140"/>
<accession>A0A411YD50</accession>
<feature type="domain" description="CN hydrolase" evidence="2">
    <location>
        <begin position="7"/>
        <end position="59"/>
    </location>
</feature>
<evidence type="ECO:0000259" key="2">
    <source>
        <dbReference type="Pfam" id="PF00795"/>
    </source>
</evidence>
<feature type="domain" description="ScoMcrA-like DNA sulfur-binding" evidence="3">
    <location>
        <begin position="134"/>
        <end position="219"/>
    </location>
</feature>
<protein>
    <submittedName>
        <fullName evidence="4">Uncharacterized protein</fullName>
    </submittedName>
</protein>
<feature type="region of interest" description="Disordered" evidence="1">
    <location>
        <begin position="214"/>
        <end position="274"/>
    </location>
</feature>
<dbReference type="Gene3D" id="3.60.110.10">
    <property type="entry name" value="Carbon-nitrogen hydrolase"/>
    <property type="match status" value="1"/>
</dbReference>